<keyword evidence="11" id="KW-0645">Protease</keyword>
<gene>
    <name evidence="11" type="ORF">VF00_C0002G0111</name>
</gene>
<feature type="active site" evidence="7">
    <location>
        <position position="148"/>
    </location>
</feature>
<dbReference type="GO" id="GO:0008360">
    <property type="term" value="P:regulation of cell shape"/>
    <property type="evidence" value="ECO:0007669"/>
    <property type="project" value="UniProtKB-KW"/>
</dbReference>
<evidence type="ECO:0000256" key="9">
    <source>
        <dbReference type="RuleBase" id="RU004016"/>
    </source>
</evidence>
<evidence type="ECO:0000256" key="6">
    <source>
        <dbReference type="ARBA" id="ARBA00023316"/>
    </source>
</evidence>
<feature type="active site" description="Proton acceptor" evidence="7">
    <location>
        <position position="94"/>
    </location>
</feature>
<dbReference type="Gene3D" id="3.40.710.10">
    <property type="entry name" value="DD-peptidase/beta-lactamase superfamily"/>
    <property type="match status" value="1"/>
</dbReference>
<sequence length="310" mass="33826">MQALSVLLIVAQFFTGALDAVQSQLLGVFDIFNRNYSLEQFARNLNVLIGPVRNPSYPDLQLKTKSAVILDQDSNRVLFAKNDDERLPMASITKIMTALVVLDKYGSHLDTVIIVPAEATQTSGSKMYLYSGERITVLNLLKGLLIHSANDAALAFAYDIAGGQDNFAQLMNSKAQTLGLFNTHFINPVGFDDPDHYSTARDLGELTRVALVNTTFAEIVAVKTTVARDVTGKFRHPLDNTNKLIGRYDNVIGVKTGTTDEAGASLVASAIGDSGQKVIVVLLDSPDRFTEGKEALDWALKAYSWIEPLQ</sequence>
<feature type="binding site" evidence="8">
    <location>
        <position position="255"/>
    </location>
    <ligand>
        <name>substrate</name>
    </ligand>
</feature>
<comment type="similarity">
    <text evidence="1 9">Belongs to the peptidase S11 family.</text>
</comment>
<keyword evidence="5" id="KW-0573">Peptidoglycan synthesis</keyword>
<reference evidence="11 12" key="1">
    <citation type="journal article" date="2015" name="Nature">
        <title>rRNA introns, odd ribosomes, and small enigmatic genomes across a large radiation of phyla.</title>
        <authorList>
            <person name="Brown C.T."/>
            <person name="Hug L.A."/>
            <person name="Thomas B.C."/>
            <person name="Sharon I."/>
            <person name="Castelle C.J."/>
            <person name="Singh A."/>
            <person name="Wilkins M.J."/>
            <person name="Williams K.H."/>
            <person name="Banfield J.F."/>
        </authorList>
    </citation>
    <scope>NUCLEOTIDE SEQUENCE [LARGE SCALE GENOMIC DNA]</scope>
</reference>
<accession>A0A0G1X731</accession>
<feature type="domain" description="Peptidase S11 D-alanyl-D-alanine carboxypeptidase A N-terminal" evidence="10">
    <location>
        <begin position="58"/>
        <end position="285"/>
    </location>
</feature>
<feature type="active site" description="Acyl-ester intermediate" evidence="7">
    <location>
        <position position="91"/>
    </location>
</feature>
<keyword evidence="2" id="KW-0732">Signal</keyword>
<dbReference type="PATRIC" id="fig|1620414.3.peg.342"/>
<evidence type="ECO:0000259" key="10">
    <source>
        <dbReference type="Pfam" id="PF00768"/>
    </source>
</evidence>
<dbReference type="PRINTS" id="PR00725">
    <property type="entry name" value="DADACBPTASE1"/>
</dbReference>
<comment type="caution">
    <text evidence="11">The sequence shown here is derived from an EMBL/GenBank/DDBJ whole genome shotgun (WGS) entry which is preliminary data.</text>
</comment>
<keyword evidence="6" id="KW-0961">Cell wall biogenesis/degradation</keyword>
<dbReference type="EMBL" id="LCRB01000002">
    <property type="protein sequence ID" value="KKW26786.1"/>
    <property type="molecule type" value="Genomic_DNA"/>
</dbReference>
<protein>
    <submittedName>
        <fullName evidence="11">D-alanyl-D-alanine carboxypeptidase</fullName>
    </submittedName>
</protein>
<evidence type="ECO:0000256" key="5">
    <source>
        <dbReference type="ARBA" id="ARBA00022984"/>
    </source>
</evidence>
<dbReference type="SUPFAM" id="SSF56601">
    <property type="entry name" value="beta-lactamase/transpeptidase-like"/>
    <property type="match status" value="1"/>
</dbReference>
<name>A0A0G1X731_UNCK3</name>
<dbReference type="GO" id="GO:0009252">
    <property type="term" value="P:peptidoglycan biosynthetic process"/>
    <property type="evidence" value="ECO:0007669"/>
    <property type="project" value="UniProtKB-KW"/>
</dbReference>
<dbReference type="Pfam" id="PF00768">
    <property type="entry name" value="Peptidase_S11"/>
    <property type="match status" value="1"/>
</dbReference>
<dbReference type="InterPro" id="IPR012338">
    <property type="entry name" value="Beta-lactam/transpept-like"/>
</dbReference>
<dbReference type="GO" id="GO:0006508">
    <property type="term" value="P:proteolysis"/>
    <property type="evidence" value="ECO:0007669"/>
    <property type="project" value="InterPro"/>
</dbReference>
<evidence type="ECO:0000256" key="7">
    <source>
        <dbReference type="PIRSR" id="PIRSR618044-1"/>
    </source>
</evidence>
<evidence type="ECO:0000256" key="1">
    <source>
        <dbReference type="ARBA" id="ARBA00007164"/>
    </source>
</evidence>
<evidence type="ECO:0000256" key="3">
    <source>
        <dbReference type="ARBA" id="ARBA00022801"/>
    </source>
</evidence>
<dbReference type="PANTHER" id="PTHR21581:SF6">
    <property type="entry name" value="TRAFFICKING PROTEIN PARTICLE COMPLEX SUBUNIT 12"/>
    <property type="match status" value="1"/>
</dbReference>
<organism evidence="11 12">
    <name type="scientific">candidate division Kazan bacterium GW2011_GWB1_52_7</name>
    <dbReference type="NCBI Taxonomy" id="1620414"/>
    <lineage>
        <taxon>Bacteria</taxon>
        <taxon>Bacteria division Kazan-3B-28</taxon>
    </lineage>
</organism>
<dbReference type="PANTHER" id="PTHR21581">
    <property type="entry name" value="D-ALANYL-D-ALANINE CARBOXYPEPTIDASE"/>
    <property type="match status" value="1"/>
</dbReference>
<proteinExistence type="inferred from homology"/>
<dbReference type="InterPro" id="IPR001967">
    <property type="entry name" value="Peptidase_S11_N"/>
</dbReference>
<dbReference type="GO" id="GO:0071555">
    <property type="term" value="P:cell wall organization"/>
    <property type="evidence" value="ECO:0007669"/>
    <property type="project" value="UniProtKB-KW"/>
</dbReference>
<evidence type="ECO:0000313" key="12">
    <source>
        <dbReference type="Proteomes" id="UP000034913"/>
    </source>
</evidence>
<dbReference type="GO" id="GO:0009002">
    <property type="term" value="F:serine-type D-Ala-D-Ala carboxypeptidase activity"/>
    <property type="evidence" value="ECO:0007669"/>
    <property type="project" value="InterPro"/>
</dbReference>
<dbReference type="AlphaFoldDB" id="A0A0G1X731"/>
<evidence type="ECO:0000256" key="8">
    <source>
        <dbReference type="PIRSR" id="PIRSR618044-2"/>
    </source>
</evidence>
<keyword evidence="11" id="KW-0121">Carboxypeptidase</keyword>
<dbReference type="InterPro" id="IPR018044">
    <property type="entry name" value="Peptidase_S11"/>
</dbReference>
<evidence type="ECO:0000256" key="2">
    <source>
        <dbReference type="ARBA" id="ARBA00022729"/>
    </source>
</evidence>
<evidence type="ECO:0000313" key="11">
    <source>
        <dbReference type="EMBL" id="KKW26786.1"/>
    </source>
</evidence>
<evidence type="ECO:0000256" key="4">
    <source>
        <dbReference type="ARBA" id="ARBA00022960"/>
    </source>
</evidence>
<keyword evidence="3" id="KW-0378">Hydrolase</keyword>
<keyword evidence="4" id="KW-0133">Cell shape</keyword>
<dbReference type="Proteomes" id="UP000034913">
    <property type="component" value="Unassembled WGS sequence"/>
</dbReference>